<evidence type="ECO:0000313" key="3">
    <source>
        <dbReference type="Proteomes" id="UP000574390"/>
    </source>
</evidence>
<feature type="compositionally biased region" description="Acidic residues" evidence="1">
    <location>
        <begin position="292"/>
        <end position="306"/>
    </location>
</feature>
<name>A0A7J6R3I7_PEROL</name>
<gene>
    <name evidence="2" type="primary">NOA1_4</name>
    <name evidence="2" type="ORF">FOZ62_029428</name>
</gene>
<dbReference type="AlphaFoldDB" id="A0A7J6R3I7"/>
<reference evidence="2 3" key="1">
    <citation type="submission" date="2020-04" db="EMBL/GenBank/DDBJ databases">
        <title>Perkinsus olseni comparative genomics.</title>
        <authorList>
            <person name="Bogema D.R."/>
        </authorList>
    </citation>
    <scope>NUCLEOTIDE SEQUENCE [LARGE SCALE GENOMIC DNA]</scope>
    <source>
        <strain evidence="2">ATCC PRA-205</strain>
    </source>
</reference>
<feature type="compositionally biased region" description="Basic and acidic residues" evidence="1">
    <location>
        <begin position="272"/>
        <end position="285"/>
    </location>
</feature>
<dbReference type="EMBL" id="JABANM010025506">
    <property type="protein sequence ID" value="KAF4714496.1"/>
    <property type="molecule type" value="Genomic_DNA"/>
</dbReference>
<organism evidence="2 3">
    <name type="scientific">Perkinsus olseni</name>
    <name type="common">Perkinsus atlanticus</name>
    <dbReference type="NCBI Taxonomy" id="32597"/>
    <lineage>
        <taxon>Eukaryota</taxon>
        <taxon>Sar</taxon>
        <taxon>Alveolata</taxon>
        <taxon>Perkinsozoa</taxon>
        <taxon>Perkinsea</taxon>
        <taxon>Perkinsida</taxon>
        <taxon>Perkinsidae</taxon>
        <taxon>Perkinsus</taxon>
    </lineage>
</organism>
<protein>
    <submittedName>
        <fullName evidence="2">Nitric oxide associated protein 1</fullName>
    </submittedName>
</protein>
<feature type="region of interest" description="Disordered" evidence="1">
    <location>
        <begin position="272"/>
        <end position="322"/>
    </location>
</feature>
<evidence type="ECO:0000256" key="1">
    <source>
        <dbReference type="SAM" id="MobiDB-lite"/>
    </source>
</evidence>
<feature type="non-terminal residue" evidence="2">
    <location>
        <position position="1"/>
    </location>
</feature>
<proteinExistence type="predicted"/>
<evidence type="ECO:0000313" key="2">
    <source>
        <dbReference type="EMBL" id="KAF4714496.1"/>
    </source>
</evidence>
<sequence>MAMGLGGSPVTLETSGFTRSFRLSTLASSSSHWRIWRSKVVHIVRNATWTRNCDLVLGEIEQDYAISSLPRLMALCCSSPLPRSPCLRYLAFARCLFATSSANERRRSLSRWKHREARRQQRQKPANWWLSPSEASRLVPSADQKLEQESRYVHPEKGRWEIEGMPTGFTTDVVTHDELAPQGRRCCGCGSSVQSVDYTKQGYVPKSVADTFRAGRKKVYNTPRGVMIDEADRGSAPGEVIKVESGKYKMKTRLIYCQRCFVLQQYHRLPDPKQEEDRLRRRVIDEGPPVAEEGDEEGELEEEDSIQVEPLQELTADELAEV</sequence>
<dbReference type="Proteomes" id="UP000574390">
    <property type="component" value="Unassembled WGS sequence"/>
</dbReference>
<comment type="caution">
    <text evidence="2">The sequence shown here is derived from an EMBL/GenBank/DDBJ whole genome shotgun (WGS) entry which is preliminary data.</text>
</comment>
<accession>A0A7J6R3I7</accession>